<gene>
    <name evidence="1" type="ORF">HPB49_025137</name>
</gene>
<proteinExistence type="predicted"/>
<dbReference type="EMBL" id="CM023479">
    <property type="protein sequence ID" value="KAH7975218.1"/>
    <property type="molecule type" value="Genomic_DNA"/>
</dbReference>
<dbReference type="Proteomes" id="UP000821865">
    <property type="component" value="Chromosome 10"/>
</dbReference>
<keyword evidence="2" id="KW-1185">Reference proteome</keyword>
<protein>
    <submittedName>
        <fullName evidence="1">Uncharacterized protein</fullName>
    </submittedName>
</protein>
<reference evidence="1" key="1">
    <citation type="submission" date="2020-05" db="EMBL/GenBank/DDBJ databases">
        <title>Large-scale comparative analyses of tick genomes elucidate their genetic diversity and vector capacities.</title>
        <authorList>
            <person name="Jia N."/>
            <person name="Wang J."/>
            <person name="Shi W."/>
            <person name="Du L."/>
            <person name="Sun Y."/>
            <person name="Zhan W."/>
            <person name="Jiang J."/>
            <person name="Wang Q."/>
            <person name="Zhang B."/>
            <person name="Ji P."/>
            <person name="Sakyi L.B."/>
            <person name="Cui X."/>
            <person name="Yuan T."/>
            <person name="Jiang B."/>
            <person name="Yang W."/>
            <person name="Lam T.T.-Y."/>
            <person name="Chang Q."/>
            <person name="Ding S."/>
            <person name="Wang X."/>
            <person name="Zhu J."/>
            <person name="Ruan X."/>
            <person name="Zhao L."/>
            <person name="Wei J."/>
            <person name="Que T."/>
            <person name="Du C."/>
            <person name="Cheng J."/>
            <person name="Dai P."/>
            <person name="Han X."/>
            <person name="Huang E."/>
            <person name="Gao Y."/>
            <person name="Liu J."/>
            <person name="Shao H."/>
            <person name="Ye R."/>
            <person name="Li L."/>
            <person name="Wei W."/>
            <person name="Wang X."/>
            <person name="Wang C."/>
            <person name="Yang T."/>
            <person name="Huo Q."/>
            <person name="Li W."/>
            <person name="Guo W."/>
            <person name="Chen H."/>
            <person name="Zhou L."/>
            <person name="Ni X."/>
            <person name="Tian J."/>
            <person name="Zhou Y."/>
            <person name="Sheng Y."/>
            <person name="Liu T."/>
            <person name="Pan Y."/>
            <person name="Xia L."/>
            <person name="Li J."/>
            <person name="Zhao F."/>
            <person name="Cao W."/>
        </authorList>
    </citation>
    <scope>NUCLEOTIDE SEQUENCE</scope>
    <source>
        <strain evidence="1">Dsil-2018</strain>
    </source>
</reference>
<evidence type="ECO:0000313" key="2">
    <source>
        <dbReference type="Proteomes" id="UP000821865"/>
    </source>
</evidence>
<name>A0ACB8DSC3_DERSI</name>
<accession>A0ACB8DSC3</accession>
<sequence length="379" mass="41828">MKIVSAYLAWFISARTFALLESTHESTRLLDLNSSRHGNTLAEASVATYDEHLEDSCTLPWKLSLSAEQVLSDHAFWSLLQCPANLHGCSEELTTCHHPDVFVMTCSCAPNCEVYGDCCWSVVERPEMSAAELPRTSCVSLEAEVTGRQVEYDPRSGMVSLRSEISGRFSLQMVVGCPSSWPQDDVRKACEESDLFQEIFYGIPVTTDRDVTYRNGFCALCNNDNIDGAFWNTKSDKNAAVLLLPGTVSTKPAYHLRPCTDSGAKDTCSREASEVVSRKCESHYAPVRNIDDGTVFRNVYCAQCNGANTSRLSCGPMLYLENKKSVKGNSGGPNLAALFKPVTTTPACRAFYNGRCYIPRSADLREEELSWSSNENSTS</sequence>
<organism evidence="1 2">
    <name type="scientific">Dermacentor silvarum</name>
    <name type="common">Tick</name>
    <dbReference type="NCBI Taxonomy" id="543639"/>
    <lineage>
        <taxon>Eukaryota</taxon>
        <taxon>Metazoa</taxon>
        <taxon>Ecdysozoa</taxon>
        <taxon>Arthropoda</taxon>
        <taxon>Chelicerata</taxon>
        <taxon>Arachnida</taxon>
        <taxon>Acari</taxon>
        <taxon>Parasitiformes</taxon>
        <taxon>Ixodida</taxon>
        <taxon>Ixodoidea</taxon>
        <taxon>Ixodidae</taxon>
        <taxon>Rhipicephalinae</taxon>
        <taxon>Dermacentor</taxon>
    </lineage>
</organism>
<evidence type="ECO:0000313" key="1">
    <source>
        <dbReference type="EMBL" id="KAH7975218.1"/>
    </source>
</evidence>
<comment type="caution">
    <text evidence="1">The sequence shown here is derived from an EMBL/GenBank/DDBJ whole genome shotgun (WGS) entry which is preliminary data.</text>
</comment>